<dbReference type="EC" id="2.1.1.198" evidence="6"/>
<keyword evidence="2 6" id="KW-0698">rRNA processing</keyword>
<dbReference type="Gene3D" id="3.30.950.10">
    <property type="entry name" value="Methyltransferase, Cobalt-precorrin-4 Transmethylase, Domain 2"/>
    <property type="match status" value="1"/>
</dbReference>
<comment type="caution">
    <text evidence="8">The sequence shown here is derived from an EMBL/GenBank/DDBJ whole genome shotgun (WGS) entry which is preliminary data.</text>
</comment>
<dbReference type="Pfam" id="PF00590">
    <property type="entry name" value="TP_methylase"/>
    <property type="match status" value="1"/>
</dbReference>
<evidence type="ECO:0000256" key="6">
    <source>
        <dbReference type="HAMAP-Rule" id="MF_01877"/>
    </source>
</evidence>
<evidence type="ECO:0000259" key="7">
    <source>
        <dbReference type="Pfam" id="PF00590"/>
    </source>
</evidence>
<dbReference type="InterPro" id="IPR035996">
    <property type="entry name" value="4pyrrol_Methylase_sf"/>
</dbReference>
<dbReference type="PANTHER" id="PTHR46111">
    <property type="entry name" value="RIBOSOMAL RNA SMALL SUBUNIT METHYLTRANSFERASE I"/>
    <property type="match status" value="1"/>
</dbReference>
<sequence length="266" mass="30582">MKNVFFIPTPIGNLGDITLRAIEIIKNVDFIYAEDTRNTLKLLNHLNIKKTLKSYHKDNEKLLTKQVLEHVNDGDKIGIVSDAGTPCISDPGQFLVKRLIENNIPFEVLPGANAILPALIMSGFDTSSFYFSGFLHHNVNKRKNEISELAREKTTIILFESPHRLKNTLSILLQYFKPPIAVCREITKKFEQMIYINSEKDIENLTLKGEFVIVMDNRTCSGESEEEPDYSEIEKLKKEGFSKRDIVKIMQIFGFKRNKLYKLLNK</sequence>
<dbReference type="GO" id="GO:0070677">
    <property type="term" value="F:rRNA (cytosine-2'-O-)-methyltransferase activity"/>
    <property type="evidence" value="ECO:0007669"/>
    <property type="project" value="UniProtKB-UniRule"/>
</dbReference>
<keyword evidence="3 6" id="KW-0489">Methyltransferase</keyword>
<evidence type="ECO:0000256" key="5">
    <source>
        <dbReference type="ARBA" id="ARBA00022691"/>
    </source>
</evidence>
<dbReference type="PANTHER" id="PTHR46111:SF1">
    <property type="entry name" value="RIBOSOMAL RNA SMALL SUBUNIT METHYLTRANSFERASE I"/>
    <property type="match status" value="1"/>
</dbReference>
<evidence type="ECO:0000313" key="9">
    <source>
        <dbReference type="Proteomes" id="UP000262325"/>
    </source>
</evidence>
<dbReference type="GO" id="GO:0005737">
    <property type="term" value="C:cytoplasm"/>
    <property type="evidence" value="ECO:0007669"/>
    <property type="project" value="UniProtKB-SubCell"/>
</dbReference>
<feature type="domain" description="Tetrapyrrole methylase" evidence="7">
    <location>
        <begin position="4"/>
        <end position="194"/>
    </location>
</feature>
<comment type="subcellular location">
    <subcellularLocation>
        <location evidence="6">Cytoplasm</location>
    </subcellularLocation>
</comment>
<dbReference type="Proteomes" id="UP000262325">
    <property type="component" value="Unassembled WGS sequence"/>
</dbReference>
<dbReference type="InterPro" id="IPR018063">
    <property type="entry name" value="SAM_MeTrfase_RsmI_CS"/>
</dbReference>
<name>A0A3D5QG49_FLESI</name>
<dbReference type="EMBL" id="DPPF01000227">
    <property type="protein sequence ID" value="HCW94132.1"/>
    <property type="molecule type" value="Genomic_DNA"/>
</dbReference>
<dbReference type="SUPFAM" id="SSF53790">
    <property type="entry name" value="Tetrapyrrole methylase"/>
    <property type="match status" value="1"/>
</dbReference>
<dbReference type="PIRSF" id="PIRSF005917">
    <property type="entry name" value="MTase_YraL"/>
    <property type="match status" value="1"/>
</dbReference>
<evidence type="ECO:0000256" key="4">
    <source>
        <dbReference type="ARBA" id="ARBA00022679"/>
    </source>
</evidence>
<evidence type="ECO:0000313" key="8">
    <source>
        <dbReference type="EMBL" id="HCW94132.1"/>
    </source>
</evidence>
<dbReference type="FunFam" id="3.40.1010.10:FF:000007">
    <property type="entry name" value="Ribosomal RNA small subunit methyltransferase I"/>
    <property type="match status" value="1"/>
</dbReference>
<dbReference type="AlphaFoldDB" id="A0A3D5QG49"/>
<comment type="similarity">
    <text evidence="6">Belongs to the methyltransferase superfamily. RsmI family.</text>
</comment>
<evidence type="ECO:0000256" key="3">
    <source>
        <dbReference type="ARBA" id="ARBA00022603"/>
    </source>
</evidence>
<proteinExistence type="inferred from homology"/>
<keyword evidence="4 6" id="KW-0808">Transferase</keyword>
<dbReference type="PROSITE" id="PS01296">
    <property type="entry name" value="RSMI"/>
    <property type="match status" value="1"/>
</dbReference>
<gene>
    <name evidence="6 8" type="primary">rsmI</name>
    <name evidence="8" type="ORF">DHM44_10685</name>
</gene>
<evidence type="ECO:0000256" key="2">
    <source>
        <dbReference type="ARBA" id="ARBA00022552"/>
    </source>
</evidence>
<dbReference type="CDD" id="cd11648">
    <property type="entry name" value="RsmI"/>
    <property type="match status" value="1"/>
</dbReference>
<dbReference type="InterPro" id="IPR000878">
    <property type="entry name" value="4pyrrol_Mease"/>
</dbReference>
<organism evidence="8 9">
    <name type="scientific">Flexistipes sinusarabici</name>
    <dbReference type="NCBI Taxonomy" id="2352"/>
    <lineage>
        <taxon>Bacteria</taxon>
        <taxon>Pseudomonadati</taxon>
        <taxon>Deferribacterota</taxon>
        <taxon>Deferribacteres</taxon>
        <taxon>Deferribacterales</taxon>
        <taxon>Flexistipitaceae</taxon>
        <taxon>Flexistipes</taxon>
    </lineage>
</organism>
<dbReference type="Gene3D" id="3.40.1010.10">
    <property type="entry name" value="Cobalt-precorrin-4 Transmethylase, Domain 1"/>
    <property type="match status" value="1"/>
</dbReference>
<comment type="catalytic activity">
    <reaction evidence="6">
        <text>cytidine(1402) in 16S rRNA + S-adenosyl-L-methionine = 2'-O-methylcytidine(1402) in 16S rRNA + S-adenosyl-L-homocysteine + H(+)</text>
        <dbReference type="Rhea" id="RHEA:42924"/>
        <dbReference type="Rhea" id="RHEA-COMP:10285"/>
        <dbReference type="Rhea" id="RHEA-COMP:10286"/>
        <dbReference type="ChEBI" id="CHEBI:15378"/>
        <dbReference type="ChEBI" id="CHEBI:57856"/>
        <dbReference type="ChEBI" id="CHEBI:59789"/>
        <dbReference type="ChEBI" id="CHEBI:74495"/>
        <dbReference type="ChEBI" id="CHEBI:82748"/>
        <dbReference type="EC" id="2.1.1.198"/>
    </reaction>
</comment>
<dbReference type="InterPro" id="IPR008189">
    <property type="entry name" value="rRNA_ssu_MeTfrase_I"/>
</dbReference>
<dbReference type="InterPro" id="IPR014776">
    <property type="entry name" value="4pyrrole_Mease_sub2"/>
</dbReference>
<comment type="function">
    <text evidence="6">Catalyzes the 2'-O-methylation of the ribose of cytidine 1402 (C1402) in 16S rRNA.</text>
</comment>
<dbReference type="NCBIfam" id="TIGR00096">
    <property type="entry name" value="16S rRNA (cytidine(1402)-2'-O)-methyltransferase"/>
    <property type="match status" value="1"/>
</dbReference>
<evidence type="ECO:0000256" key="1">
    <source>
        <dbReference type="ARBA" id="ARBA00022490"/>
    </source>
</evidence>
<dbReference type="InterPro" id="IPR014777">
    <property type="entry name" value="4pyrrole_Mease_sub1"/>
</dbReference>
<keyword evidence="1 6" id="KW-0963">Cytoplasm</keyword>
<accession>A0A3D5QG49</accession>
<dbReference type="HAMAP" id="MF_01877">
    <property type="entry name" value="16SrRNA_methyltr_I"/>
    <property type="match status" value="1"/>
</dbReference>
<reference evidence="8 9" key="1">
    <citation type="journal article" date="2018" name="Nat. Biotechnol.">
        <title>A standardized bacterial taxonomy based on genome phylogeny substantially revises the tree of life.</title>
        <authorList>
            <person name="Parks D.H."/>
            <person name="Chuvochina M."/>
            <person name="Waite D.W."/>
            <person name="Rinke C."/>
            <person name="Skarshewski A."/>
            <person name="Chaumeil P.A."/>
            <person name="Hugenholtz P."/>
        </authorList>
    </citation>
    <scope>NUCLEOTIDE SEQUENCE [LARGE SCALE GENOMIC DNA]</scope>
    <source>
        <strain evidence="8">UBA8672</strain>
    </source>
</reference>
<protein>
    <recommendedName>
        <fullName evidence="6">Ribosomal RNA small subunit methyltransferase I</fullName>
        <ecNumber evidence="6">2.1.1.198</ecNumber>
    </recommendedName>
    <alternativeName>
        <fullName evidence="6">16S rRNA 2'-O-ribose C1402 methyltransferase</fullName>
    </alternativeName>
    <alternativeName>
        <fullName evidence="6">rRNA (cytidine-2'-O-)-methyltransferase RsmI</fullName>
    </alternativeName>
</protein>
<keyword evidence="5 6" id="KW-0949">S-adenosyl-L-methionine</keyword>